<feature type="compositionally biased region" description="Polar residues" evidence="2">
    <location>
        <begin position="265"/>
        <end position="274"/>
    </location>
</feature>
<feature type="domain" description="C3H1-type" evidence="3">
    <location>
        <begin position="154"/>
        <end position="183"/>
    </location>
</feature>
<feature type="compositionally biased region" description="Basic and acidic residues" evidence="2">
    <location>
        <begin position="99"/>
        <end position="111"/>
    </location>
</feature>
<feature type="region of interest" description="Disordered" evidence="2">
    <location>
        <begin position="99"/>
        <end position="156"/>
    </location>
</feature>
<dbReference type="AlphaFoldDB" id="A0A6A5Y6T3"/>
<evidence type="ECO:0000313" key="4">
    <source>
        <dbReference type="EMBL" id="KAF2020933.1"/>
    </source>
</evidence>
<dbReference type="RefSeq" id="XP_033389272.1">
    <property type="nucleotide sequence ID" value="XM_033532625.1"/>
</dbReference>
<feature type="compositionally biased region" description="Basic and acidic residues" evidence="2">
    <location>
        <begin position="276"/>
        <end position="285"/>
    </location>
</feature>
<proteinExistence type="predicted"/>
<feature type="compositionally biased region" description="Basic residues" evidence="2">
    <location>
        <begin position="437"/>
        <end position="446"/>
    </location>
</feature>
<keyword evidence="1" id="KW-0479">Metal-binding</keyword>
<reference evidence="4" key="1">
    <citation type="journal article" date="2020" name="Stud. Mycol.">
        <title>101 Dothideomycetes genomes: a test case for predicting lifestyles and emergence of pathogens.</title>
        <authorList>
            <person name="Haridas S."/>
            <person name="Albert R."/>
            <person name="Binder M."/>
            <person name="Bloem J."/>
            <person name="Labutti K."/>
            <person name="Salamov A."/>
            <person name="Andreopoulos B."/>
            <person name="Baker S."/>
            <person name="Barry K."/>
            <person name="Bills G."/>
            <person name="Bluhm B."/>
            <person name="Cannon C."/>
            <person name="Castanera R."/>
            <person name="Culley D."/>
            <person name="Daum C."/>
            <person name="Ezra D."/>
            <person name="Gonzalez J."/>
            <person name="Henrissat B."/>
            <person name="Kuo A."/>
            <person name="Liang C."/>
            <person name="Lipzen A."/>
            <person name="Lutzoni F."/>
            <person name="Magnuson J."/>
            <person name="Mondo S."/>
            <person name="Nolan M."/>
            <person name="Ohm R."/>
            <person name="Pangilinan J."/>
            <person name="Park H.-J."/>
            <person name="Ramirez L."/>
            <person name="Alfaro M."/>
            <person name="Sun H."/>
            <person name="Tritt A."/>
            <person name="Yoshinaga Y."/>
            <person name="Zwiers L.-H."/>
            <person name="Turgeon B."/>
            <person name="Goodwin S."/>
            <person name="Spatafora J."/>
            <person name="Crous P."/>
            <person name="Grigoriev I."/>
        </authorList>
    </citation>
    <scope>NUCLEOTIDE SEQUENCE</scope>
    <source>
        <strain evidence="4">CBS 175.79</strain>
    </source>
</reference>
<dbReference type="GeneID" id="54290022"/>
<dbReference type="PROSITE" id="PS50103">
    <property type="entry name" value="ZF_C3H1"/>
    <property type="match status" value="1"/>
</dbReference>
<feature type="zinc finger region" description="C3H1-type" evidence="1">
    <location>
        <begin position="154"/>
        <end position="183"/>
    </location>
</feature>
<feature type="compositionally biased region" description="Polar residues" evidence="2">
    <location>
        <begin position="320"/>
        <end position="329"/>
    </location>
</feature>
<keyword evidence="5" id="KW-1185">Reference proteome</keyword>
<feature type="region of interest" description="Disordered" evidence="2">
    <location>
        <begin position="255"/>
        <end position="458"/>
    </location>
</feature>
<feature type="compositionally biased region" description="Polar residues" evidence="2">
    <location>
        <begin position="345"/>
        <end position="365"/>
    </location>
</feature>
<dbReference type="EMBL" id="ML978066">
    <property type="protein sequence ID" value="KAF2020933.1"/>
    <property type="molecule type" value="Genomic_DNA"/>
</dbReference>
<organism evidence="4 5">
    <name type="scientific">Aaosphaeria arxii CBS 175.79</name>
    <dbReference type="NCBI Taxonomy" id="1450172"/>
    <lineage>
        <taxon>Eukaryota</taxon>
        <taxon>Fungi</taxon>
        <taxon>Dikarya</taxon>
        <taxon>Ascomycota</taxon>
        <taxon>Pezizomycotina</taxon>
        <taxon>Dothideomycetes</taxon>
        <taxon>Pleosporomycetidae</taxon>
        <taxon>Pleosporales</taxon>
        <taxon>Pleosporales incertae sedis</taxon>
        <taxon>Aaosphaeria</taxon>
    </lineage>
</organism>
<keyword evidence="1" id="KW-0863">Zinc-finger</keyword>
<accession>A0A6A5Y6T3</accession>
<gene>
    <name evidence="4" type="ORF">BU24DRAFT_469682</name>
</gene>
<protein>
    <recommendedName>
        <fullName evidence="3">C3H1-type domain-containing protein</fullName>
    </recommendedName>
</protein>
<dbReference type="OrthoDB" id="5355510at2759"/>
<dbReference type="InterPro" id="IPR000571">
    <property type="entry name" value="Znf_CCCH"/>
</dbReference>
<feature type="compositionally biased region" description="Low complexity" evidence="2">
    <location>
        <begin position="302"/>
        <end position="312"/>
    </location>
</feature>
<evidence type="ECO:0000313" key="5">
    <source>
        <dbReference type="Proteomes" id="UP000799778"/>
    </source>
</evidence>
<dbReference type="GO" id="GO:0008270">
    <property type="term" value="F:zinc ion binding"/>
    <property type="evidence" value="ECO:0007669"/>
    <property type="project" value="UniProtKB-KW"/>
</dbReference>
<keyword evidence="1" id="KW-0862">Zinc</keyword>
<name>A0A6A5Y6T3_9PLEO</name>
<sequence>MANPAATTASASQQDELADGVRYYIVRKGAVMVPLIPADRLPCELLGVPRQLSHQQISKQKLEFVAETSEPASLLHMHSVGSAQSSTPKCLAPDHLVRTEASERDPQKHVEVTPAHVSRSLSPIDSQGPIYPKDTHRSAPIPRSLPPSGVEPDPSKKEYCTYWIRTGECAYTAEGCKFKHDMPSMNKLRELGFTRLPLWWKEKTAVRLQQPWMQRRLHESKGERPGQAPAAPVRHPLFKHILDRQMKEINVTVTKKRENEKTDNGAGQNASKSQVPKHEHDRTEKVVNLIDLEPVAPPPSPSSTSPGNTPSPIDSDSEYPISSCSSSDTHGPLSHQGSRKDGMATKSSSKQLGSTVATDVSQRRMTVSRRDSTTSKYSTESTHVQPPPRSKSGPLRHTSEAKTKKAHKDSRPASNDLPRGKGGLADSKYAATAPASRKTKAKKKSTPTREPMPQSLAEEIDKVTREYLRKEWLRTQEIGRLGL</sequence>
<dbReference type="Proteomes" id="UP000799778">
    <property type="component" value="Unassembled WGS sequence"/>
</dbReference>
<evidence type="ECO:0000256" key="1">
    <source>
        <dbReference type="PROSITE-ProRule" id="PRU00723"/>
    </source>
</evidence>
<evidence type="ECO:0000259" key="3">
    <source>
        <dbReference type="PROSITE" id="PS50103"/>
    </source>
</evidence>
<feature type="compositionally biased region" description="Polar residues" evidence="2">
    <location>
        <begin position="374"/>
        <end position="384"/>
    </location>
</feature>
<evidence type="ECO:0000256" key="2">
    <source>
        <dbReference type="SAM" id="MobiDB-lite"/>
    </source>
</evidence>